<accession>A0A834X5C9</accession>
<gene>
    <name evidence="2" type="ORF">G2W53_007003</name>
</gene>
<keyword evidence="3" id="KW-1185">Reference proteome</keyword>
<protein>
    <submittedName>
        <fullName evidence="2">3-oxo-Delta(4,5)-steroid 5-beta-reductase-like</fullName>
    </submittedName>
</protein>
<dbReference type="CDD" id="cd08948">
    <property type="entry name" value="5beta-POR_like_SDR_a"/>
    <property type="match status" value="1"/>
</dbReference>
<name>A0A834X5C9_9FABA</name>
<evidence type="ECO:0000259" key="1">
    <source>
        <dbReference type="Pfam" id="PF22917"/>
    </source>
</evidence>
<dbReference type="Gene3D" id="3.40.50.720">
    <property type="entry name" value="NAD(P)-binding Rossmann-like Domain"/>
    <property type="match status" value="1"/>
</dbReference>
<dbReference type="SUPFAM" id="SSF51735">
    <property type="entry name" value="NAD(P)-binding Rossmann-fold domains"/>
    <property type="match status" value="1"/>
</dbReference>
<dbReference type="GO" id="GO:0006629">
    <property type="term" value="P:lipid metabolic process"/>
    <property type="evidence" value="ECO:0007669"/>
    <property type="project" value="UniProtKB-ARBA"/>
</dbReference>
<feature type="domain" description="PRISE-like Rossmann-fold" evidence="1">
    <location>
        <begin position="73"/>
        <end position="323"/>
    </location>
</feature>
<dbReference type="EMBL" id="JAAIUW010000003">
    <property type="protein sequence ID" value="KAF7838521.1"/>
    <property type="molecule type" value="Genomic_DNA"/>
</dbReference>
<evidence type="ECO:0000313" key="2">
    <source>
        <dbReference type="EMBL" id="KAF7838521.1"/>
    </source>
</evidence>
<dbReference type="OrthoDB" id="1731983at2759"/>
<proteinExistence type="predicted"/>
<dbReference type="InterPro" id="IPR055222">
    <property type="entry name" value="PRISE-like_Rossmann-fold"/>
</dbReference>
<dbReference type="GO" id="GO:0016627">
    <property type="term" value="F:oxidoreductase activity, acting on the CH-CH group of donors"/>
    <property type="evidence" value="ECO:0007669"/>
    <property type="project" value="UniProtKB-ARBA"/>
</dbReference>
<dbReference type="AlphaFoldDB" id="A0A834X5C9"/>
<dbReference type="PANTHER" id="PTHR32487">
    <property type="entry name" value="3-OXO-DELTA(4,5)-STEROID 5-BETA-REDUCTASE"/>
    <property type="match status" value="1"/>
</dbReference>
<evidence type="ECO:0000313" key="3">
    <source>
        <dbReference type="Proteomes" id="UP000634136"/>
    </source>
</evidence>
<organism evidence="2 3">
    <name type="scientific">Senna tora</name>
    <dbReference type="NCBI Taxonomy" id="362788"/>
    <lineage>
        <taxon>Eukaryota</taxon>
        <taxon>Viridiplantae</taxon>
        <taxon>Streptophyta</taxon>
        <taxon>Embryophyta</taxon>
        <taxon>Tracheophyta</taxon>
        <taxon>Spermatophyta</taxon>
        <taxon>Magnoliopsida</taxon>
        <taxon>eudicotyledons</taxon>
        <taxon>Gunneridae</taxon>
        <taxon>Pentapetalae</taxon>
        <taxon>rosids</taxon>
        <taxon>fabids</taxon>
        <taxon>Fabales</taxon>
        <taxon>Fabaceae</taxon>
        <taxon>Caesalpinioideae</taxon>
        <taxon>Cassia clade</taxon>
        <taxon>Senna</taxon>
    </lineage>
</organism>
<reference evidence="2" key="1">
    <citation type="submission" date="2020-09" db="EMBL/GenBank/DDBJ databases">
        <title>Genome-Enabled Discovery of Anthraquinone Biosynthesis in Senna tora.</title>
        <authorList>
            <person name="Kang S.-H."/>
            <person name="Pandey R.P."/>
            <person name="Lee C.-M."/>
            <person name="Sim J.-S."/>
            <person name="Jeong J.-T."/>
            <person name="Choi B.-S."/>
            <person name="Jung M."/>
            <person name="Ginzburg D."/>
            <person name="Zhao K."/>
            <person name="Won S.Y."/>
            <person name="Oh T.-J."/>
            <person name="Yu Y."/>
            <person name="Kim N.-H."/>
            <person name="Lee O.R."/>
            <person name="Lee T.-H."/>
            <person name="Bashyal P."/>
            <person name="Kim T.-S."/>
            <person name="Lee W.-H."/>
            <person name="Kawkins C."/>
            <person name="Kim C.-K."/>
            <person name="Kim J.S."/>
            <person name="Ahn B.O."/>
            <person name="Rhee S.Y."/>
            <person name="Sohng J.K."/>
        </authorList>
    </citation>
    <scope>NUCLEOTIDE SEQUENCE</scope>
    <source>
        <tissue evidence="2">Leaf</tissue>
    </source>
</reference>
<sequence>MELQTPHNFVALIVGVTGMTGLSLAEALSRPDCLGGPWKVYGTSRRPLPSWFPPSLLDRHITFDALDVDDTHAKLSPISNEITHLFWLSVQRRDDEEANITINQTMLANVLNALLIPSTSLRHVTLQTGTKHYMGPIHDPVRSKQLINNSHAPPFHESMPRLPYPNFYYALEDSVASHAPKITYSVHRSSIIVGASTRSEHNALLMIAAYAAVCRHENLPFQYPGNRYTWEHFCDMTDAGVLAEQHVWAAVTPKARNEAFNCANGDVFTWKRMWKVMSEEFDVEYVEYKEGEEFDIEELMSKKGQVWDEIVEKYGLYETKLEEITCYAAYTPIAARVSGSG</sequence>
<dbReference type="PANTHER" id="PTHR32487:SF13">
    <property type="entry name" value="LOW QUALITY PROTEIN: IRIDOID SYNTHASE-LIKE"/>
    <property type="match status" value="1"/>
</dbReference>
<comment type="caution">
    <text evidence="2">The sequence shown here is derived from an EMBL/GenBank/DDBJ whole genome shotgun (WGS) entry which is preliminary data.</text>
</comment>
<dbReference type="Pfam" id="PF22917">
    <property type="entry name" value="PRISE"/>
    <property type="match status" value="1"/>
</dbReference>
<dbReference type="Proteomes" id="UP000634136">
    <property type="component" value="Unassembled WGS sequence"/>
</dbReference>
<dbReference type="InterPro" id="IPR036291">
    <property type="entry name" value="NAD(P)-bd_dom_sf"/>
</dbReference>